<proteinExistence type="predicted"/>
<evidence type="ECO:0000313" key="2">
    <source>
        <dbReference type="Proteomes" id="UP000678499"/>
    </source>
</evidence>
<protein>
    <submittedName>
        <fullName evidence="1">Uncharacterized protein</fullName>
    </submittedName>
</protein>
<gene>
    <name evidence="1" type="ORF">NMOB1V02_LOCUS4086</name>
</gene>
<dbReference type="Gene3D" id="3.40.720.10">
    <property type="entry name" value="Alkaline Phosphatase, subunit A"/>
    <property type="match status" value="1"/>
</dbReference>
<keyword evidence="2" id="KW-1185">Reference proteome</keyword>
<reference evidence="1" key="1">
    <citation type="submission" date="2020-11" db="EMBL/GenBank/DDBJ databases">
        <authorList>
            <person name="Tran Van P."/>
        </authorList>
    </citation>
    <scope>NUCLEOTIDE SEQUENCE</scope>
</reference>
<accession>A0A7R9GCZ9</accession>
<dbReference type="AlphaFoldDB" id="A0A7R9GCZ9"/>
<organism evidence="1">
    <name type="scientific">Notodromas monacha</name>
    <dbReference type="NCBI Taxonomy" id="399045"/>
    <lineage>
        <taxon>Eukaryota</taxon>
        <taxon>Metazoa</taxon>
        <taxon>Ecdysozoa</taxon>
        <taxon>Arthropoda</taxon>
        <taxon>Crustacea</taxon>
        <taxon>Oligostraca</taxon>
        <taxon>Ostracoda</taxon>
        <taxon>Podocopa</taxon>
        <taxon>Podocopida</taxon>
        <taxon>Cypridocopina</taxon>
        <taxon>Cypridoidea</taxon>
        <taxon>Cyprididae</taxon>
        <taxon>Notodromas</taxon>
    </lineage>
</organism>
<dbReference type="Proteomes" id="UP000678499">
    <property type="component" value="Unassembled WGS sequence"/>
</dbReference>
<evidence type="ECO:0000313" key="1">
    <source>
        <dbReference type="EMBL" id="CAD7276317.1"/>
    </source>
</evidence>
<dbReference type="EMBL" id="OA882635">
    <property type="protein sequence ID" value="CAD7276317.1"/>
    <property type="molecule type" value="Genomic_DNA"/>
</dbReference>
<name>A0A7R9GCZ9_9CRUS</name>
<dbReference type="InterPro" id="IPR017850">
    <property type="entry name" value="Alkaline_phosphatase_core_sf"/>
</dbReference>
<dbReference type="EMBL" id="CAJPEX010000598">
    <property type="protein sequence ID" value="CAG0916469.1"/>
    <property type="molecule type" value="Genomic_DNA"/>
</dbReference>
<sequence>MRDRPMAHLFRGTFEQTFVPHAAAYAACIGHMGDQCQERVKVREAKLRSFCRKEGACLTQGLPQHFFNCSEKPVGPGF</sequence>
<dbReference type="OrthoDB" id="6411832at2759"/>